<dbReference type="GeneID" id="98152303"/>
<dbReference type="RefSeq" id="XP_070902958.1">
    <property type="nucleotide sequence ID" value="XM_071037139.1"/>
</dbReference>
<evidence type="ECO:0000313" key="2">
    <source>
        <dbReference type="EMBL" id="KAL2857427.1"/>
    </source>
</evidence>
<dbReference type="EMBL" id="JBFXLR010000006">
    <property type="protein sequence ID" value="KAL2857427.1"/>
    <property type="molecule type" value="Genomic_DNA"/>
</dbReference>
<evidence type="ECO:0000313" key="3">
    <source>
        <dbReference type="Proteomes" id="UP001610444"/>
    </source>
</evidence>
<organism evidence="2 3">
    <name type="scientific">Aspergillus pseudodeflectus</name>
    <dbReference type="NCBI Taxonomy" id="176178"/>
    <lineage>
        <taxon>Eukaryota</taxon>
        <taxon>Fungi</taxon>
        <taxon>Dikarya</taxon>
        <taxon>Ascomycota</taxon>
        <taxon>Pezizomycotina</taxon>
        <taxon>Eurotiomycetes</taxon>
        <taxon>Eurotiomycetidae</taxon>
        <taxon>Eurotiales</taxon>
        <taxon>Aspergillaceae</taxon>
        <taxon>Aspergillus</taxon>
        <taxon>Aspergillus subgen. Nidulantes</taxon>
    </lineage>
</organism>
<proteinExistence type="predicted"/>
<accession>A0ABR4L1P2</accession>
<feature type="compositionally biased region" description="Basic residues" evidence="1">
    <location>
        <begin position="151"/>
        <end position="165"/>
    </location>
</feature>
<protein>
    <submittedName>
        <fullName evidence="2">Uncharacterized protein</fullName>
    </submittedName>
</protein>
<name>A0ABR4L1P2_9EURO</name>
<sequence>MWDGNVTSVCRSSPDRRRRGWAPELCRVPSWRSTVLSSGSKVWLRLRIHQLNVTHYILERQLAGRRKKGRMQSNPSLSYHTQSAMPLIWVRKSLFIFFHSFFPRFHVPSLRRPSIRFSPENERKQEKSIFCPWPEKLRGQSQGIPDVNQPHRARPGMRKQAKWST</sequence>
<comment type="caution">
    <text evidence="2">The sequence shown here is derived from an EMBL/GenBank/DDBJ whole genome shotgun (WGS) entry which is preliminary data.</text>
</comment>
<evidence type="ECO:0000256" key="1">
    <source>
        <dbReference type="SAM" id="MobiDB-lite"/>
    </source>
</evidence>
<reference evidence="2 3" key="1">
    <citation type="submission" date="2024-07" db="EMBL/GenBank/DDBJ databases">
        <title>Section-level genome sequencing and comparative genomics of Aspergillus sections Usti and Cavernicolus.</title>
        <authorList>
            <consortium name="Lawrence Berkeley National Laboratory"/>
            <person name="Nybo J.L."/>
            <person name="Vesth T.C."/>
            <person name="Theobald S."/>
            <person name="Frisvad J.C."/>
            <person name="Larsen T.O."/>
            <person name="Kjaerboelling I."/>
            <person name="Rothschild-Mancinelli K."/>
            <person name="Lyhne E.K."/>
            <person name="Kogle M.E."/>
            <person name="Barry K."/>
            <person name="Clum A."/>
            <person name="Na H."/>
            <person name="Ledsgaard L."/>
            <person name="Lin J."/>
            <person name="Lipzen A."/>
            <person name="Kuo A."/>
            <person name="Riley R."/>
            <person name="Mondo S."/>
            <person name="LaButti K."/>
            <person name="Haridas S."/>
            <person name="Pangalinan J."/>
            <person name="Salamov A.A."/>
            <person name="Simmons B.A."/>
            <person name="Magnuson J.K."/>
            <person name="Chen J."/>
            <person name="Drula E."/>
            <person name="Henrissat B."/>
            <person name="Wiebenga A."/>
            <person name="Lubbers R.J."/>
            <person name="Gomes A.C."/>
            <person name="Macurrencykelacurrency M.R."/>
            <person name="Stajich J."/>
            <person name="Grigoriev I.V."/>
            <person name="Mortensen U.H."/>
            <person name="De vries R.P."/>
            <person name="Baker S.E."/>
            <person name="Andersen M.R."/>
        </authorList>
    </citation>
    <scope>NUCLEOTIDE SEQUENCE [LARGE SCALE GENOMIC DNA]</scope>
    <source>
        <strain evidence="2 3">CBS 756.74</strain>
    </source>
</reference>
<dbReference type="Proteomes" id="UP001610444">
    <property type="component" value="Unassembled WGS sequence"/>
</dbReference>
<gene>
    <name evidence="2" type="ORF">BJX68DRAFT_176674</name>
</gene>
<keyword evidence="3" id="KW-1185">Reference proteome</keyword>
<feature type="region of interest" description="Disordered" evidence="1">
    <location>
        <begin position="136"/>
        <end position="165"/>
    </location>
</feature>